<dbReference type="AlphaFoldDB" id="A0A0G4ETC8"/>
<protein>
    <submittedName>
        <fullName evidence="1">Uncharacterized protein</fullName>
    </submittedName>
</protein>
<keyword evidence="2" id="KW-1185">Reference proteome</keyword>
<dbReference type="InParanoid" id="A0A0G4ETC8"/>
<evidence type="ECO:0000313" key="2">
    <source>
        <dbReference type="Proteomes" id="UP000041254"/>
    </source>
</evidence>
<proteinExistence type="predicted"/>
<dbReference type="VEuPathDB" id="CryptoDB:Vbra_13127"/>
<gene>
    <name evidence="1" type="ORF">Vbra_13127</name>
</gene>
<dbReference type="Proteomes" id="UP000041254">
    <property type="component" value="Unassembled WGS sequence"/>
</dbReference>
<accession>A0A0G4ETC8</accession>
<organism evidence="1 2">
    <name type="scientific">Vitrella brassicaformis (strain CCMP3155)</name>
    <dbReference type="NCBI Taxonomy" id="1169540"/>
    <lineage>
        <taxon>Eukaryota</taxon>
        <taxon>Sar</taxon>
        <taxon>Alveolata</taxon>
        <taxon>Colpodellida</taxon>
        <taxon>Vitrellaceae</taxon>
        <taxon>Vitrella</taxon>
    </lineage>
</organism>
<evidence type="ECO:0000313" key="1">
    <source>
        <dbReference type="EMBL" id="CEM01497.1"/>
    </source>
</evidence>
<dbReference type="EMBL" id="CDMY01000305">
    <property type="protein sequence ID" value="CEM01497.1"/>
    <property type="molecule type" value="Genomic_DNA"/>
</dbReference>
<reference evidence="1 2" key="1">
    <citation type="submission" date="2014-11" db="EMBL/GenBank/DDBJ databases">
        <authorList>
            <person name="Zhu J."/>
            <person name="Qi W."/>
            <person name="Song R."/>
        </authorList>
    </citation>
    <scope>NUCLEOTIDE SEQUENCE [LARGE SCALE GENOMIC DNA]</scope>
</reference>
<name>A0A0G4ETC8_VITBC</name>
<sequence length="122" mass="13928">MTSEEVRPRAIAKYVCVHRGLEIKPPAAICFYPEETLEGLCGRILRGYSVTLKGVDAARLEFWGEGAERDRQERIVDVFTTEGTTKENPIHVFVAGEHSWRDWVRSFYDIVDRRPNGSEKSA</sequence>